<dbReference type="InterPro" id="IPR005225">
    <property type="entry name" value="Small_GTP-bd"/>
</dbReference>
<comment type="similarity">
    <text evidence="1">Belongs to the small GTPase superfamily. Arf family.</text>
</comment>
<evidence type="ECO:0000256" key="3">
    <source>
        <dbReference type="ARBA" id="ARBA00023134"/>
    </source>
</evidence>
<reference evidence="6 7" key="1">
    <citation type="journal article" date="2018" name="BMC Genomics">
        <title>The genome of Naegleria lovaniensis, the basis for a comparative approach to unravel pathogenicity factors of the human pathogenic amoeba N. fowleri.</title>
        <authorList>
            <person name="Liechti N."/>
            <person name="Schurch N."/>
            <person name="Bruggmann R."/>
            <person name="Wittwer M."/>
        </authorList>
    </citation>
    <scope>NUCLEOTIDE SEQUENCE [LARGE SCALE GENOMIC DNA]</scope>
    <source>
        <strain evidence="6 7">ATCC 30569</strain>
    </source>
</reference>
<feature type="binding site" evidence="5">
    <location>
        <position position="30"/>
    </location>
    <ligand>
        <name>Mg(2+)</name>
        <dbReference type="ChEBI" id="CHEBI:18420"/>
    </ligand>
</feature>
<keyword evidence="3 4" id="KW-0342">GTP-binding</keyword>
<dbReference type="InterPro" id="IPR006689">
    <property type="entry name" value="Small_GTPase_ARF/SAR"/>
</dbReference>
<feature type="binding site" evidence="4">
    <location>
        <begin position="23"/>
        <end position="30"/>
    </location>
    <ligand>
        <name>GTP</name>
        <dbReference type="ChEBI" id="CHEBI:37565"/>
    </ligand>
</feature>
<evidence type="ECO:0000256" key="4">
    <source>
        <dbReference type="PIRSR" id="PIRSR606689-1"/>
    </source>
</evidence>
<dbReference type="InterPro" id="IPR024156">
    <property type="entry name" value="Small_GTPase_ARF"/>
</dbReference>
<dbReference type="SMART" id="SM00178">
    <property type="entry name" value="SAR"/>
    <property type="match status" value="1"/>
</dbReference>
<dbReference type="CDD" id="cd00878">
    <property type="entry name" value="Arf_Arl"/>
    <property type="match status" value="1"/>
</dbReference>
<organism evidence="6 7">
    <name type="scientific">Naegleria lovaniensis</name>
    <name type="common">Amoeba</name>
    <dbReference type="NCBI Taxonomy" id="51637"/>
    <lineage>
        <taxon>Eukaryota</taxon>
        <taxon>Discoba</taxon>
        <taxon>Heterolobosea</taxon>
        <taxon>Tetramitia</taxon>
        <taxon>Eutetramitia</taxon>
        <taxon>Vahlkampfiidae</taxon>
        <taxon>Naegleria</taxon>
    </lineage>
</organism>
<feature type="binding site" evidence="4">
    <location>
        <position position="88"/>
    </location>
    <ligand>
        <name>GTP</name>
        <dbReference type="ChEBI" id="CHEBI:37565"/>
    </ligand>
</feature>
<keyword evidence="7" id="KW-1185">Reference proteome</keyword>
<dbReference type="Gene3D" id="3.40.50.300">
    <property type="entry name" value="P-loop containing nucleotide triphosphate hydrolases"/>
    <property type="match status" value="1"/>
</dbReference>
<keyword evidence="2 4" id="KW-0547">Nucleotide-binding</keyword>
<dbReference type="Pfam" id="PF00025">
    <property type="entry name" value="Arf"/>
    <property type="match status" value="1"/>
</dbReference>
<dbReference type="GO" id="GO:0003924">
    <property type="term" value="F:GTPase activity"/>
    <property type="evidence" value="ECO:0007669"/>
    <property type="project" value="InterPro"/>
</dbReference>
<dbReference type="FunFam" id="3.40.50.300:FF:001166">
    <property type="entry name" value="ADP-ribosylation factor D"/>
    <property type="match status" value="1"/>
</dbReference>
<dbReference type="RefSeq" id="XP_044551282.1">
    <property type="nucleotide sequence ID" value="XM_044690950.1"/>
</dbReference>
<sequence>MGQLFTNIFQKSNITQSRILLLGLDNSGKTSLLMKMGLVTSSSNDKKSSKSSQNNLEDDELTATPTIGYNVKEFSYKGVVFNCWDLGGQKNIRSLWKHYYRGSNGIIFIVDSADHGRLKESKQELYHLLEDPDLKNLPVLIFANKRDKEGAVSATELIAQFELEDSIQLVNGKHDWYVESVSTITGEGIESGLKWLVSKLKQKPGKE</sequence>
<keyword evidence="5" id="KW-0479">Metal-binding</keyword>
<protein>
    <recommendedName>
        <fullName evidence="8">ARF/SAR family small GTPase</fullName>
    </recommendedName>
</protein>
<dbReference type="EMBL" id="PYSW02000013">
    <property type="protein sequence ID" value="KAG2387290.1"/>
    <property type="molecule type" value="Genomic_DNA"/>
</dbReference>
<proteinExistence type="inferred from homology"/>
<evidence type="ECO:0000256" key="5">
    <source>
        <dbReference type="PIRSR" id="PIRSR606689-2"/>
    </source>
</evidence>
<gene>
    <name evidence="6" type="ORF">C9374_001622</name>
</gene>
<dbReference type="GO" id="GO:0005525">
    <property type="term" value="F:GTP binding"/>
    <property type="evidence" value="ECO:0007669"/>
    <property type="project" value="UniProtKB-KW"/>
</dbReference>
<comment type="caution">
    <text evidence="6">The sequence shown here is derived from an EMBL/GenBank/DDBJ whole genome shotgun (WGS) entry which is preliminary data.</text>
</comment>
<feature type="binding site" evidence="4">
    <location>
        <begin position="144"/>
        <end position="147"/>
    </location>
    <ligand>
        <name>GTP</name>
        <dbReference type="ChEBI" id="CHEBI:37565"/>
    </ligand>
</feature>
<dbReference type="Proteomes" id="UP000816034">
    <property type="component" value="Unassembled WGS sequence"/>
</dbReference>
<evidence type="ECO:0000313" key="7">
    <source>
        <dbReference type="Proteomes" id="UP000816034"/>
    </source>
</evidence>
<evidence type="ECO:0008006" key="8">
    <source>
        <dbReference type="Google" id="ProtNLM"/>
    </source>
</evidence>
<name>A0AA88GR09_NAELO</name>
<accession>A0AA88GR09</accession>
<dbReference type="GeneID" id="68094078"/>
<evidence type="ECO:0000256" key="2">
    <source>
        <dbReference type="ARBA" id="ARBA00022741"/>
    </source>
</evidence>
<evidence type="ECO:0000313" key="6">
    <source>
        <dbReference type="EMBL" id="KAG2387290.1"/>
    </source>
</evidence>
<dbReference type="SUPFAM" id="SSF52540">
    <property type="entry name" value="P-loop containing nucleoside triphosphate hydrolases"/>
    <property type="match status" value="1"/>
</dbReference>
<dbReference type="PANTHER" id="PTHR11711">
    <property type="entry name" value="ADP RIBOSYLATION FACTOR-RELATED"/>
    <property type="match status" value="1"/>
</dbReference>
<dbReference type="NCBIfam" id="TIGR00231">
    <property type="entry name" value="small_GTP"/>
    <property type="match status" value="1"/>
</dbReference>
<dbReference type="PROSITE" id="PS51417">
    <property type="entry name" value="ARF"/>
    <property type="match status" value="1"/>
</dbReference>
<dbReference type="GO" id="GO:0046872">
    <property type="term" value="F:metal ion binding"/>
    <property type="evidence" value="ECO:0007669"/>
    <property type="project" value="UniProtKB-KW"/>
</dbReference>
<feature type="binding site" evidence="5">
    <location>
        <position position="66"/>
    </location>
    <ligand>
        <name>Mg(2+)</name>
        <dbReference type="ChEBI" id="CHEBI:18420"/>
    </ligand>
</feature>
<dbReference type="SMART" id="SM00177">
    <property type="entry name" value="ARF"/>
    <property type="match status" value="1"/>
</dbReference>
<dbReference type="AlphaFoldDB" id="A0AA88GR09"/>
<dbReference type="InterPro" id="IPR027417">
    <property type="entry name" value="P-loop_NTPase"/>
</dbReference>
<dbReference type="PROSITE" id="PS51422">
    <property type="entry name" value="SAR1"/>
    <property type="match status" value="1"/>
</dbReference>
<evidence type="ECO:0000256" key="1">
    <source>
        <dbReference type="ARBA" id="ARBA00010290"/>
    </source>
</evidence>
<keyword evidence="5" id="KW-0460">Magnesium</keyword>